<dbReference type="SFLD" id="SFLDS00003">
    <property type="entry name" value="Haloacid_Dehalogenase"/>
    <property type="match status" value="1"/>
</dbReference>
<dbReference type="InterPro" id="IPR023214">
    <property type="entry name" value="HAD_sf"/>
</dbReference>
<dbReference type="SUPFAM" id="SSF56784">
    <property type="entry name" value="HAD-like"/>
    <property type="match status" value="1"/>
</dbReference>
<evidence type="ECO:0000313" key="1">
    <source>
        <dbReference type="EMBL" id="RKO67031.1"/>
    </source>
</evidence>
<dbReference type="NCBIfam" id="TIGR01549">
    <property type="entry name" value="HAD-SF-IA-v1"/>
    <property type="match status" value="1"/>
</dbReference>
<dbReference type="AlphaFoldDB" id="A0A494WVH5"/>
<dbReference type="OrthoDB" id="9792518at2"/>
<reference evidence="1 2" key="1">
    <citation type="submission" date="2018-10" db="EMBL/GenBank/DDBJ databases">
        <authorList>
            <person name="Grouzdev D.S."/>
            <person name="Krutkina M.S."/>
            <person name="Tourova T.P."/>
            <person name="Nazina T.N."/>
        </authorList>
    </citation>
    <scope>NUCLEOTIDE SEQUENCE [LARGE SCALE GENOMIC DNA]</scope>
    <source>
        <strain evidence="1 2">435</strain>
    </source>
</reference>
<accession>A0A494WVH5</accession>
<dbReference type="Gene3D" id="1.10.150.240">
    <property type="entry name" value="Putative phosphatase, domain 2"/>
    <property type="match status" value="1"/>
</dbReference>
<dbReference type="RefSeq" id="WP_121451448.1">
    <property type="nucleotide sequence ID" value="NZ_RBWE01000001.1"/>
</dbReference>
<dbReference type="GO" id="GO:0008967">
    <property type="term" value="F:phosphoglycolate phosphatase activity"/>
    <property type="evidence" value="ECO:0007669"/>
    <property type="project" value="TreeGrafter"/>
</dbReference>
<dbReference type="InterPro" id="IPR050155">
    <property type="entry name" value="HAD-like_hydrolase_sf"/>
</dbReference>
<evidence type="ECO:0000313" key="2">
    <source>
        <dbReference type="Proteomes" id="UP000271256"/>
    </source>
</evidence>
<dbReference type="FunFam" id="3.40.50.1000:FF:000022">
    <property type="entry name" value="Phosphoglycolate phosphatase"/>
    <property type="match status" value="1"/>
</dbReference>
<comment type="caution">
    <text evidence="1">The sequence shown here is derived from an EMBL/GenBank/DDBJ whole genome shotgun (WGS) entry which is preliminary data.</text>
</comment>
<dbReference type="GO" id="GO:0005829">
    <property type="term" value="C:cytosol"/>
    <property type="evidence" value="ECO:0007669"/>
    <property type="project" value="TreeGrafter"/>
</dbReference>
<name>A0A494WVH5_9FIRM</name>
<proteinExistence type="predicted"/>
<dbReference type="SFLD" id="SFLDG01129">
    <property type="entry name" value="C1.5:_HAD__Beta-PGM__Phosphata"/>
    <property type="match status" value="1"/>
</dbReference>
<dbReference type="PANTHER" id="PTHR43434">
    <property type="entry name" value="PHOSPHOGLYCOLATE PHOSPHATASE"/>
    <property type="match status" value="1"/>
</dbReference>
<organism evidence="1 2">
    <name type="scientific">Desulfofundulus salinus</name>
    <dbReference type="NCBI Taxonomy" id="2419843"/>
    <lineage>
        <taxon>Bacteria</taxon>
        <taxon>Bacillati</taxon>
        <taxon>Bacillota</taxon>
        <taxon>Clostridia</taxon>
        <taxon>Eubacteriales</taxon>
        <taxon>Peptococcaceae</taxon>
        <taxon>Desulfofundulus</taxon>
    </lineage>
</organism>
<protein>
    <submittedName>
        <fullName evidence="1">HAD family hydrolase</fullName>
    </submittedName>
</protein>
<gene>
    <name evidence="1" type="ORF">D7024_08750</name>
</gene>
<dbReference type="PANTHER" id="PTHR43434:SF26">
    <property type="entry name" value="PYROPHOSPHATASE PPAX"/>
    <property type="match status" value="1"/>
</dbReference>
<dbReference type="PRINTS" id="PR00413">
    <property type="entry name" value="HADHALOGNASE"/>
</dbReference>
<dbReference type="InterPro" id="IPR023198">
    <property type="entry name" value="PGP-like_dom2"/>
</dbReference>
<dbReference type="NCBIfam" id="TIGR01509">
    <property type="entry name" value="HAD-SF-IA-v3"/>
    <property type="match status" value="1"/>
</dbReference>
<dbReference type="InterPro" id="IPR041492">
    <property type="entry name" value="HAD_2"/>
</dbReference>
<dbReference type="EMBL" id="RBWE01000001">
    <property type="protein sequence ID" value="RKO67031.1"/>
    <property type="molecule type" value="Genomic_DNA"/>
</dbReference>
<dbReference type="InterPro" id="IPR036412">
    <property type="entry name" value="HAD-like_sf"/>
</dbReference>
<dbReference type="Pfam" id="PF13419">
    <property type="entry name" value="HAD_2"/>
    <property type="match status" value="1"/>
</dbReference>
<dbReference type="SFLD" id="SFLDG01135">
    <property type="entry name" value="C1.5.6:_HAD__Beta-PGM__Phospha"/>
    <property type="match status" value="1"/>
</dbReference>
<dbReference type="InterPro" id="IPR006439">
    <property type="entry name" value="HAD-SF_hydro_IA"/>
</dbReference>
<dbReference type="Gene3D" id="3.40.50.1000">
    <property type="entry name" value="HAD superfamily/HAD-like"/>
    <property type="match status" value="1"/>
</dbReference>
<keyword evidence="1" id="KW-0378">Hydrolase</keyword>
<keyword evidence="2" id="KW-1185">Reference proteome</keyword>
<dbReference type="GO" id="GO:0006281">
    <property type="term" value="P:DNA repair"/>
    <property type="evidence" value="ECO:0007669"/>
    <property type="project" value="TreeGrafter"/>
</dbReference>
<dbReference type="Proteomes" id="UP000271256">
    <property type="component" value="Unassembled WGS sequence"/>
</dbReference>
<sequence length="217" mass="24348">MFKGILFDLDGTLIDTLQLIEECYRFTFHKKTGLDVPVQKIMKHLGLPLKDICTIFAPDRVEEAISYYLETYDRLHDRLIKVYPGVWEVLDHIKDNGLKLGVVTSKNRTNTDKALNLFGLEQFLDVIVSSDDCRLHKPHPEPVIKALRFLQIDPGQVLLIGDSPYDIRAGKAAGVKTGGITWGVSTSEELLAYQPDFLLGGLNEVLDIIGLTGKARR</sequence>